<dbReference type="GO" id="GO:0009423">
    <property type="term" value="P:chorismate biosynthetic process"/>
    <property type="evidence" value="ECO:0007669"/>
    <property type="project" value="UniProtKB-UniRule"/>
</dbReference>
<dbReference type="GO" id="GO:0009073">
    <property type="term" value="P:aromatic amino acid family biosynthetic process"/>
    <property type="evidence" value="ECO:0007669"/>
    <property type="project" value="UniProtKB-KW"/>
</dbReference>
<evidence type="ECO:0000256" key="11">
    <source>
        <dbReference type="HAMAP-Rule" id="MF_00109"/>
    </source>
</evidence>
<dbReference type="GO" id="GO:0008652">
    <property type="term" value="P:amino acid biosynthetic process"/>
    <property type="evidence" value="ECO:0007669"/>
    <property type="project" value="UniProtKB-KW"/>
</dbReference>
<protein>
    <recommendedName>
        <fullName evidence="3 11">Shikimate kinase</fullName>
        <shortName evidence="11">SK</shortName>
        <ecNumber evidence="3 11">2.7.1.71</ecNumber>
    </recommendedName>
</protein>
<keyword evidence="11" id="KW-0460">Magnesium</keyword>
<evidence type="ECO:0000256" key="4">
    <source>
        <dbReference type="ARBA" id="ARBA00022605"/>
    </source>
</evidence>
<feature type="binding site" evidence="11">
    <location>
        <position position="79"/>
    </location>
    <ligand>
        <name>substrate</name>
    </ligand>
</feature>
<dbReference type="PANTHER" id="PTHR21087:SF16">
    <property type="entry name" value="SHIKIMATE KINASE 1, CHLOROPLASTIC"/>
    <property type="match status" value="1"/>
</dbReference>
<dbReference type="InterPro" id="IPR031322">
    <property type="entry name" value="Shikimate/glucono_kinase"/>
</dbReference>
<dbReference type="EMBL" id="FQZL01000004">
    <property type="protein sequence ID" value="SHI36581.1"/>
    <property type="molecule type" value="Genomic_DNA"/>
</dbReference>
<sequence>MKNIALIGMMGSGKTTLAEMLAEKMKLDYCCADEYLEEKYNRSIPDIFEKDGEDGFRKLESEAIRDLAKRRNIIIATGGGVILREENIDTLRENGFIIIFLNRSIESILKDITTENRPLIKEDKNRLLKIYSEREHLYKEYSDIIINNHDCLDETLDKLYNSVALLSNDKSDKK</sequence>
<feature type="binding site" evidence="11">
    <location>
        <position position="57"/>
    </location>
    <ligand>
        <name>substrate</name>
    </ligand>
</feature>
<comment type="cofactor">
    <cofactor evidence="11">
        <name>Mg(2+)</name>
        <dbReference type="ChEBI" id="CHEBI:18420"/>
    </cofactor>
    <text evidence="11">Binds 1 Mg(2+) ion per subunit.</text>
</comment>
<dbReference type="RefSeq" id="WP_073045586.1">
    <property type="nucleotide sequence ID" value="NZ_FQZL01000004.1"/>
</dbReference>
<comment type="caution">
    <text evidence="11">Lacks conserved residue(s) required for the propagation of feature annotation.</text>
</comment>
<dbReference type="PRINTS" id="PR01100">
    <property type="entry name" value="SHIKIMTKNASE"/>
</dbReference>
<evidence type="ECO:0000256" key="2">
    <source>
        <dbReference type="ARBA" id="ARBA00006997"/>
    </source>
</evidence>
<evidence type="ECO:0000256" key="1">
    <source>
        <dbReference type="ARBA" id="ARBA00004842"/>
    </source>
</evidence>
<dbReference type="GO" id="GO:0000287">
    <property type="term" value="F:magnesium ion binding"/>
    <property type="evidence" value="ECO:0007669"/>
    <property type="project" value="UniProtKB-UniRule"/>
</dbReference>
<feature type="binding site" evidence="11">
    <location>
        <position position="134"/>
    </location>
    <ligand>
        <name>substrate</name>
    </ligand>
</feature>
<dbReference type="AlphaFoldDB" id="A0A1M6AJH6"/>
<evidence type="ECO:0000256" key="3">
    <source>
        <dbReference type="ARBA" id="ARBA00012154"/>
    </source>
</evidence>
<feature type="binding site" evidence="11">
    <location>
        <position position="117"/>
    </location>
    <ligand>
        <name>ATP</name>
        <dbReference type="ChEBI" id="CHEBI:30616"/>
    </ligand>
</feature>
<keyword evidence="11" id="KW-0963">Cytoplasm</keyword>
<keyword evidence="4 11" id="KW-0028">Amino-acid biosynthesis</keyword>
<comment type="catalytic activity">
    <reaction evidence="10 11">
        <text>shikimate + ATP = 3-phosphoshikimate + ADP + H(+)</text>
        <dbReference type="Rhea" id="RHEA:13121"/>
        <dbReference type="ChEBI" id="CHEBI:15378"/>
        <dbReference type="ChEBI" id="CHEBI:30616"/>
        <dbReference type="ChEBI" id="CHEBI:36208"/>
        <dbReference type="ChEBI" id="CHEBI:145989"/>
        <dbReference type="ChEBI" id="CHEBI:456216"/>
        <dbReference type="EC" id="2.7.1.71"/>
    </reaction>
</comment>
<dbReference type="PANTHER" id="PTHR21087">
    <property type="entry name" value="SHIKIMATE KINASE"/>
    <property type="match status" value="1"/>
</dbReference>
<comment type="similarity">
    <text evidence="2 11">Belongs to the shikimate kinase family.</text>
</comment>
<dbReference type="Pfam" id="PF01202">
    <property type="entry name" value="SKI"/>
    <property type="match status" value="1"/>
</dbReference>
<dbReference type="Gene3D" id="3.40.50.300">
    <property type="entry name" value="P-loop containing nucleotide triphosphate hydrolases"/>
    <property type="match status" value="1"/>
</dbReference>
<evidence type="ECO:0000256" key="7">
    <source>
        <dbReference type="ARBA" id="ARBA00022777"/>
    </source>
</evidence>
<name>A0A1M6AJH6_9FIRM</name>
<dbReference type="InterPro" id="IPR000623">
    <property type="entry name" value="Shikimate_kinase/TSH1"/>
</dbReference>
<keyword evidence="9 11" id="KW-0057">Aromatic amino acid biosynthesis</keyword>
<gene>
    <name evidence="11" type="primary">aroK</name>
    <name evidence="12" type="ORF">SAMN02745751_00142</name>
</gene>
<reference evidence="12 13" key="1">
    <citation type="submission" date="2016-11" db="EMBL/GenBank/DDBJ databases">
        <authorList>
            <person name="Jaros S."/>
            <person name="Januszkiewicz K."/>
            <person name="Wedrychowicz H."/>
        </authorList>
    </citation>
    <scope>NUCLEOTIDE SEQUENCE [LARGE SCALE GENOMIC DNA]</scope>
    <source>
        <strain evidence="12 13">DSM 17477</strain>
    </source>
</reference>
<dbReference type="InterPro" id="IPR027417">
    <property type="entry name" value="P-loop_NTPase"/>
</dbReference>
<dbReference type="Proteomes" id="UP000184052">
    <property type="component" value="Unassembled WGS sequence"/>
</dbReference>
<dbReference type="PROSITE" id="PS01128">
    <property type="entry name" value="SHIKIMATE_KINASE"/>
    <property type="match status" value="1"/>
</dbReference>
<dbReference type="UniPathway" id="UPA00053">
    <property type="reaction ID" value="UER00088"/>
</dbReference>
<feature type="binding site" evidence="11">
    <location>
        <begin position="11"/>
        <end position="16"/>
    </location>
    <ligand>
        <name>ATP</name>
        <dbReference type="ChEBI" id="CHEBI:30616"/>
    </ligand>
</feature>
<dbReference type="SUPFAM" id="SSF52540">
    <property type="entry name" value="P-loop containing nucleoside triphosphate hydrolases"/>
    <property type="match status" value="1"/>
</dbReference>
<evidence type="ECO:0000256" key="5">
    <source>
        <dbReference type="ARBA" id="ARBA00022679"/>
    </source>
</evidence>
<feature type="binding site" evidence="11">
    <location>
        <position position="15"/>
    </location>
    <ligand>
        <name>Mg(2+)</name>
        <dbReference type="ChEBI" id="CHEBI:18420"/>
    </ligand>
</feature>
<evidence type="ECO:0000256" key="9">
    <source>
        <dbReference type="ARBA" id="ARBA00023141"/>
    </source>
</evidence>
<keyword evidence="6 11" id="KW-0547">Nucleotide-binding</keyword>
<keyword evidence="7 11" id="KW-0418">Kinase</keyword>
<organism evidence="12 13">
    <name type="scientific">Dethiosulfatibacter aminovorans DSM 17477</name>
    <dbReference type="NCBI Taxonomy" id="1121476"/>
    <lineage>
        <taxon>Bacteria</taxon>
        <taxon>Bacillati</taxon>
        <taxon>Bacillota</taxon>
        <taxon>Tissierellia</taxon>
        <taxon>Dethiosulfatibacter</taxon>
    </lineage>
</organism>
<keyword evidence="8 11" id="KW-0067">ATP-binding</keyword>
<dbReference type="CDD" id="cd00464">
    <property type="entry name" value="SK"/>
    <property type="match status" value="1"/>
</dbReference>
<accession>A0A1M6AJH6</accession>
<dbReference type="GO" id="GO:0005829">
    <property type="term" value="C:cytosol"/>
    <property type="evidence" value="ECO:0007669"/>
    <property type="project" value="TreeGrafter"/>
</dbReference>
<comment type="function">
    <text evidence="11">Catalyzes the specific phosphorylation of the 3-hydroxyl group of shikimic acid using ATP as a cosubstrate.</text>
</comment>
<keyword evidence="13" id="KW-1185">Reference proteome</keyword>
<comment type="subunit">
    <text evidence="11">Monomer.</text>
</comment>
<evidence type="ECO:0000256" key="8">
    <source>
        <dbReference type="ARBA" id="ARBA00022840"/>
    </source>
</evidence>
<comment type="subcellular location">
    <subcellularLocation>
        <location evidence="11">Cytoplasm</location>
    </subcellularLocation>
</comment>
<dbReference type="InterPro" id="IPR023000">
    <property type="entry name" value="Shikimate_kinase_CS"/>
</dbReference>
<feature type="binding site" evidence="11">
    <location>
        <position position="33"/>
    </location>
    <ligand>
        <name>substrate</name>
    </ligand>
</feature>
<proteinExistence type="inferred from homology"/>
<dbReference type="GO" id="GO:0005524">
    <property type="term" value="F:ATP binding"/>
    <property type="evidence" value="ECO:0007669"/>
    <property type="project" value="UniProtKB-UniRule"/>
</dbReference>
<dbReference type="GO" id="GO:0004765">
    <property type="term" value="F:shikimate kinase activity"/>
    <property type="evidence" value="ECO:0007669"/>
    <property type="project" value="UniProtKB-UniRule"/>
</dbReference>
<dbReference type="HAMAP" id="MF_00109">
    <property type="entry name" value="Shikimate_kinase"/>
    <property type="match status" value="1"/>
</dbReference>
<evidence type="ECO:0000256" key="10">
    <source>
        <dbReference type="ARBA" id="ARBA00048567"/>
    </source>
</evidence>
<comment type="pathway">
    <text evidence="1 11">Metabolic intermediate biosynthesis; chorismate biosynthesis; chorismate from D-erythrose 4-phosphate and phosphoenolpyruvate: step 5/7.</text>
</comment>
<dbReference type="OrthoDB" id="9792692at2"/>
<dbReference type="STRING" id="1121476.SAMN02745751_00142"/>
<keyword evidence="5 11" id="KW-0808">Transferase</keyword>
<evidence type="ECO:0000256" key="6">
    <source>
        <dbReference type="ARBA" id="ARBA00022741"/>
    </source>
</evidence>
<evidence type="ECO:0000313" key="13">
    <source>
        <dbReference type="Proteomes" id="UP000184052"/>
    </source>
</evidence>
<evidence type="ECO:0000313" key="12">
    <source>
        <dbReference type="EMBL" id="SHI36581.1"/>
    </source>
</evidence>
<dbReference type="EC" id="2.7.1.71" evidence="3 11"/>
<keyword evidence="11" id="KW-0479">Metal-binding</keyword>